<organism evidence="2 3">
    <name type="scientific">Geomonas subterranea</name>
    <dbReference type="NCBI Taxonomy" id="2847989"/>
    <lineage>
        <taxon>Bacteria</taxon>
        <taxon>Pseudomonadati</taxon>
        <taxon>Thermodesulfobacteriota</taxon>
        <taxon>Desulfuromonadia</taxon>
        <taxon>Geobacterales</taxon>
        <taxon>Geobacteraceae</taxon>
        <taxon>Geomonas</taxon>
    </lineage>
</organism>
<accession>A0ABX8LPU9</accession>
<sequence>MHDLKILYGYSWFGSQAYGNVQDQCLAYFRRLQEAGFDVEGFCLTLNPPGPCLGFKELDQRWRRGDRTLLKMYERLARALEGKDVLINGPGINLHPEFVAGLPVFTVFQCFDDPENSDNLSRPVAAAYDLCLVGNIAEVETYRGWGAKNAVWAPMGLQPGIYDPSLTYEEVLTGERDIDLFMMMDREAPWRKERLDRLAAAFPDADFYGNGWPRGFLPNERELSFLRRAKIGPNIHNSTGPINYRTFYLPANGVLQVCDNKGHLGEIYRLGEEVVGFDTVDECIELCRYYLAHDEERRIIAANGWKRAVTDYSEIAVFKRAIGNITAGISGDEKQRKTIALPGRRVAGRMADAVRSVVNLCRGGKAQDGSGRDGDA</sequence>
<name>A0ABX8LPU9_9BACT</name>
<dbReference type="Proteomes" id="UP000683559">
    <property type="component" value="Chromosome"/>
</dbReference>
<evidence type="ECO:0000259" key="1">
    <source>
        <dbReference type="Pfam" id="PF13524"/>
    </source>
</evidence>
<feature type="domain" description="Spore protein YkvP/CgeB glycosyl transferase-like" evidence="1">
    <location>
        <begin position="203"/>
        <end position="313"/>
    </location>
</feature>
<dbReference type="InterPro" id="IPR055259">
    <property type="entry name" value="YkvP/CgeB_Glyco_trans-like"/>
</dbReference>
<protein>
    <submittedName>
        <fullName evidence="2">Glycosyltransferase</fullName>
    </submittedName>
</protein>
<dbReference type="EMBL" id="CP077683">
    <property type="protein sequence ID" value="QXE92334.1"/>
    <property type="molecule type" value="Genomic_DNA"/>
</dbReference>
<gene>
    <name evidence="2" type="ORF">KP001_07375</name>
</gene>
<reference evidence="2 3" key="1">
    <citation type="submission" date="2021-06" db="EMBL/GenBank/DDBJ databases">
        <title>Gemonas diversity in paddy soil.</title>
        <authorList>
            <person name="Liu G."/>
        </authorList>
    </citation>
    <scope>NUCLEOTIDE SEQUENCE [LARGE SCALE GENOMIC DNA]</scope>
    <source>
        <strain evidence="2 3">RG2</strain>
    </source>
</reference>
<evidence type="ECO:0000313" key="2">
    <source>
        <dbReference type="EMBL" id="QXE92334.1"/>
    </source>
</evidence>
<dbReference type="RefSeq" id="WP_217288888.1">
    <property type="nucleotide sequence ID" value="NZ_CP077683.1"/>
</dbReference>
<dbReference type="Pfam" id="PF13524">
    <property type="entry name" value="Glyco_trans_1_2"/>
    <property type="match status" value="1"/>
</dbReference>
<proteinExistence type="predicted"/>
<evidence type="ECO:0000313" key="3">
    <source>
        <dbReference type="Proteomes" id="UP000683559"/>
    </source>
</evidence>
<keyword evidence="3" id="KW-1185">Reference proteome</keyword>